<protein>
    <submittedName>
        <fullName evidence="2">Uncharacterized protein</fullName>
    </submittedName>
</protein>
<organism evidence="2 3">
    <name type="scientific">Nepenthes gracilis</name>
    <name type="common">Slender pitcher plant</name>
    <dbReference type="NCBI Taxonomy" id="150966"/>
    <lineage>
        <taxon>Eukaryota</taxon>
        <taxon>Viridiplantae</taxon>
        <taxon>Streptophyta</taxon>
        <taxon>Embryophyta</taxon>
        <taxon>Tracheophyta</taxon>
        <taxon>Spermatophyta</taxon>
        <taxon>Magnoliopsida</taxon>
        <taxon>eudicotyledons</taxon>
        <taxon>Gunneridae</taxon>
        <taxon>Pentapetalae</taxon>
        <taxon>Caryophyllales</taxon>
        <taxon>Nepenthaceae</taxon>
        <taxon>Nepenthes</taxon>
    </lineage>
</organism>
<dbReference type="Proteomes" id="UP001279734">
    <property type="component" value="Unassembled WGS sequence"/>
</dbReference>
<name>A0AAD3SK04_NEPGR</name>
<proteinExistence type="predicted"/>
<accession>A0AAD3SK04</accession>
<sequence length="107" mass="10398">MTKLPDSADSVGVPQNALGTSIQGSGTLVSEGFGSGLVCAGKSPMGSLPDSPGPSVAGGMEVGAVPLASPSPPQQCIPCPSSVLPVESNAFAILPAPSGALHFRPDS</sequence>
<feature type="region of interest" description="Disordered" evidence="1">
    <location>
        <begin position="1"/>
        <end position="25"/>
    </location>
</feature>
<evidence type="ECO:0000256" key="1">
    <source>
        <dbReference type="SAM" id="MobiDB-lite"/>
    </source>
</evidence>
<dbReference type="EMBL" id="BSYO01000011">
    <property type="protein sequence ID" value="GMH11726.1"/>
    <property type="molecule type" value="Genomic_DNA"/>
</dbReference>
<evidence type="ECO:0000313" key="3">
    <source>
        <dbReference type="Proteomes" id="UP001279734"/>
    </source>
</evidence>
<keyword evidence="3" id="KW-1185">Reference proteome</keyword>
<gene>
    <name evidence="2" type="ORF">Nepgr_013567</name>
</gene>
<dbReference type="AlphaFoldDB" id="A0AAD3SK04"/>
<comment type="caution">
    <text evidence="2">The sequence shown here is derived from an EMBL/GenBank/DDBJ whole genome shotgun (WGS) entry which is preliminary data.</text>
</comment>
<reference evidence="2" key="1">
    <citation type="submission" date="2023-05" db="EMBL/GenBank/DDBJ databases">
        <title>Nepenthes gracilis genome sequencing.</title>
        <authorList>
            <person name="Fukushima K."/>
        </authorList>
    </citation>
    <scope>NUCLEOTIDE SEQUENCE</scope>
    <source>
        <strain evidence="2">SING2019-196</strain>
    </source>
</reference>
<evidence type="ECO:0000313" key="2">
    <source>
        <dbReference type="EMBL" id="GMH11726.1"/>
    </source>
</evidence>